<name>X1QHC9_9ZZZZ</name>
<accession>X1QHC9</accession>
<evidence type="ECO:0000256" key="4">
    <source>
        <dbReference type="ARBA" id="ARBA00022692"/>
    </source>
</evidence>
<gene>
    <name evidence="12" type="ORF">S06H3_48514</name>
</gene>
<dbReference type="PANTHER" id="PTHR42837">
    <property type="entry name" value="REGULATOR OF SIGMA-E PROTEASE RSEP"/>
    <property type="match status" value="1"/>
</dbReference>
<dbReference type="GO" id="GO:0004222">
    <property type="term" value="F:metalloendopeptidase activity"/>
    <property type="evidence" value="ECO:0007669"/>
    <property type="project" value="InterPro"/>
</dbReference>
<comment type="subcellular location">
    <subcellularLocation>
        <location evidence="2">Membrane</location>
        <topology evidence="2">Multi-pass membrane protein</topology>
    </subcellularLocation>
</comment>
<evidence type="ECO:0000256" key="1">
    <source>
        <dbReference type="ARBA" id="ARBA00001947"/>
    </source>
</evidence>
<proteinExistence type="predicted"/>
<comment type="caution">
    <text evidence="12">The sequence shown here is derived from an EMBL/GenBank/DDBJ whole genome shotgun (WGS) entry which is preliminary data.</text>
</comment>
<dbReference type="EMBL" id="BARV01030553">
    <property type="protein sequence ID" value="GAI42674.1"/>
    <property type="molecule type" value="Genomic_DNA"/>
</dbReference>
<organism evidence="12">
    <name type="scientific">marine sediment metagenome</name>
    <dbReference type="NCBI Taxonomy" id="412755"/>
    <lineage>
        <taxon>unclassified sequences</taxon>
        <taxon>metagenomes</taxon>
        <taxon>ecological metagenomes</taxon>
    </lineage>
</organism>
<dbReference type="GO" id="GO:0006508">
    <property type="term" value="P:proteolysis"/>
    <property type="evidence" value="ECO:0007669"/>
    <property type="project" value="UniProtKB-KW"/>
</dbReference>
<evidence type="ECO:0000256" key="10">
    <source>
        <dbReference type="SAM" id="Phobius"/>
    </source>
</evidence>
<sequence>MSVAVIIILFIVALLMAICLHELGHFIVAKRAGVKVEEFGIGIPPRLFGIKRGETIYSVNAIPLGAFVKAAGENDPTVPRSLAGKRPWPRLGIYAAGPLVNIFLAFVLLSAFLALPYPV</sequence>
<reference evidence="12" key="1">
    <citation type="journal article" date="2014" name="Front. Microbiol.">
        <title>High frequency of phylogenetically diverse reductive dehalogenase-homologous genes in deep subseafloor sedimentary metagenomes.</title>
        <authorList>
            <person name="Kawai M."/>
            <person name="Futagami T."/>
            <person name="Toyoda A."/>
            <person name="Takaki Y."/>
            <person name="Nishi S."/>
            <person name="Hori S."/>
            <person name="Arai W."/>
            <person name="Tsubouchi T."/>
            <person name="Morono Y."/>
            <person name="Uchiyama I."/>
            <person name="Ito T."/>
            <person name="Fujiyama A."/>
            <person name="Inagaki F."/>
            <person name="Takami H."/>
        </authorList>
    </citation>
    <scope>NUCLEOTIDE SEQUENCE</scope>
    <source>
        <strain evidence="12">Expedition CK06-06</strain>
    </source>
</reference>
<dbReference type="PANTHER" id="PTHR42837:SF2">
    <property type="entry name" value="MEMBRANE METALLOPROTEASE ARASP2, CHLOROPLASTIC-RELATED"/>
    <property type="match status" value="1"/>
</dbReference>
<dbReference type="AlphaFoldDB" id="X1QHC9"/>
<keyword evidence="6" id="KW-0862">Zinc</keyword>
<keyword evidence="4 10" id="KW-0812">Transmembrane</keyword>
<keyword evidence="8" id="KW-0482">Metalloprotease</keyword>
<evidence type="ECO:0000256" key="9">
    <source>
        <dbReference type="ARBA" id="ARBA00023136"/>
    </source>
</evidence>
<evidence type="ECO:0000313" key="12">
    <source>
        <dbReference type="EMBL" id="GAI42674.1"/>
    </source>
</evidence>
<dbReference type="Pfam" id="PF02163">
    <property type="entry name" value="Peptidase_M50"/>
    <property type="match status" value="1"/>
</dbReference>
<evidence type="ECO:0000256" key="7">
    <source>
        <dbReference type="ARBA" id="ARBA00022989"/>
    </source>
</evidence>
<evidence type="ECO:0000256" key="5">
    <source>
        <dbReference type="ARBA" id="ARBA00022801"/>
    </source>
</evidence>
<evidence type="ECO:0000256" key="8">
    <source>
        <dbReference type="ARBA" id="ARBA00023049"/>
    </source>
</evidence>
<dbReference type="CDD" id="cd06163">
    <property type="entry name" value="S2P-M50_PDZ_RseP-like"/>
    <property type="match status" value="1"/>
</dbReference>
<feature type="transmembrane region" description="Helical" evidence="10">
    <location>
        <begin position="6"/>
        <end position="28"/>
    </location>
</feature>
<evidence type="ECO:0000259" key="11">
    <source>
        <dbReference type="Pfam" id="PF02163"/>
    </source>
</evidence>
<evidence type="ECO:0000256" key="6">
    <source>
        <dbReference type="ARBA" id="ARBA00022833"/>
    </source>
</evidence>
<dbReference type="InterPro" id="IPR004387">
    <property type="entry name" value="Pept_M50_Zn"/>
</dbReference>
<dbReference type="InterPro" id="IPR008915">
    <property type="entry name" value="Peptidase_M50"/>
</dbReference>
<evidence type="ECO:0000256" key="3">
    <source>
        <dbReference type="ARBA" id="ARBA00022670"/>
    </source>
</evidence>
<keyword evidence="9 10" id="KW-0472">Membrane</keyword>
<keyword evidence="7 10" id="KW-1133">Transmembrane helix</keyword>
<keyword evidence="5" id="KW-0378">Hydrolase</keyword>
<feature type="non-terminal residue" evidence="12">
    <location>
        <position position="119"/>
    </location>
</feature>
<feature type="domain" description="Peptidase M50" evidence="11">
    <location>
        <begin position="10"/>
        <end position="114"/>
    </location>
</feature>
<keyword evidence="3" id="KW-0645">Protease</keyword>
<dbReference type="GO" id="GO:0016020">
    <property type="term" value="C:membrane"/>
    <property type="evidence" value="ECO:0007669"/>
    <property type="project" value="UniProtKB-SubCell"/>
</dbReference>
<protein>
    <recommendedName>
        <fullName evidence="11">Peptidase M50 domain-containing protein</fullName>
    </recommendedName>
</protein>
<evidence type="ECO:0000256" key="2">
    <source>
        <dbReference type="ARBA" id="ARBA00004141"/>
    </source>
</evidence>
<feature type="transmembrane region" description="Helical" evidence="10">
    <location>
        <begin position="91"/>
        <end position="115"/>
    </location>
</feature>
<comment type="cofactor">
    <cofactor evidence="1">
        <name>Zn(2+)</name>
        <dbReference type="ChEBI" id="CHEBI:29105"/>
    </cofactor>
</comment>